<dbReference type="EMBL" id="JACVVK020000021">
    <property type="protein sequence ID" value="KAK7503269.1"/>
    <property type="molecule type" value="Genomic_DNA"/>
</dbReference>
<evidence type="ECO:0000313" key="10">
    <source>
        <dbReference type="Proteomes" id="UP001519460"/>
    </source>
</evidence>
<feature type="domain" description="GS catalytic" evidence="8">
    <location>
        <begin position="118"/>
        <end position="442"/>
    </location>
</feature>
<dbReference type="SUPFAM" id="SSF54368">
    <property type="entry name" value="Glutamine synthetase, N-terminal domain"/>
    <property type="match status" value="1"/>
</dbReference>
<keyword evidence="10" id="KW-1185">Reference proteome</keyword>
<comment type="subunit">
    <text evidence="3">Dodecamer. Interacts with BFSP2 and VIM.</text>
</comment>
<dbReference type="InterPro" id="IPR036651">
    <property type="entry name" value="Gln_synt_N_sf"/>
</dbReference>
<dbReference type="PROSITE" id="PS51987">
    <property type="entry name" value="GS_CATALYTIC"/>
    <property type="match status" value="1"/>
</dbReference>
<evidence type="ECO:0000313" key="9">
    <source>
        <dbReference type="EMBL" id="KAK7503269.1"/>
    </source>
</evidence>
<dbReference type="Gene3D" id="3.30.590.10">
    <property type="entry name" value="Glutamine synthetase/guanido kinase, catalytic domain"/>
    <property type="match status" value="1"/>
</dbReference>
<reference evidence="9 10" key="1">
    <citation type="journal article" date="2023" name="Sci. Data">
        <title>Genome assembly of the Korean intertidal mud-creeper Batillaria attramentaria.</title>
        <authorList>
            <person name="Patra A.K."/>
            <person name="Ho P.T."/>
            <person name="Jun S."/>
            <person name="Lee S.J."/>
            <person name="Kim Y."/>
            <person name="Won Y.J."/>
        </authorList>
    </citation>
    <scope>NUCLEOTIDE SEQUENCE [LARGE SCALE GENOMIC DNA]</scope>
    <source>
        <strain evidence="9">Wonlab-2016</strain>
    </source>
</reference>
<sequence>MASEASSGFVVPDIESFDFVHFVIPDVNGIPRGQVIPKKSVKEKAEQGVDLIYAVLIMGPRCEYTLKIDELLKLNSQTWRPDLSTLIPTPWGDSGVCRTATVLCDLVTREGTVDELSTRHVVQRLVKRLKDKHGLTIRSAFEFEFSDTGEPAGSASHQLYDLRATEPDLDLFYELCEVLAKAGLDVTDVTPEFGAGTWELNFRPREGTETADLAFHVKNAVKTFFRRKGYDATFMTTPKLNATSCGLHFNHSLWSEDGRAVMKDGAKEHGLSDLALRWNAGLLAHAPAMAAICCPTVNCYRRMHGIVRPSLATWGVENRYALMRFKTGHDDVYLESRLPSSACNPYLVLAAHLAAGLDGLEAEMTSPPPMDTEHAQKLPSSLEEAVQALEKDDVMVEALGKRFVSWYVTAKRDYEIRPFTETEFSSEEEKMKFERERYFVSL</sequence>
<evidence type="ECO:0000256" key="1">
    <source>
        <dbReference type="ARBA" id="ARBA00009897"/>
    </source>
</evidence>
<organism evidence="9 10">
    <name type="scientific">Batillaria attramentaria</name>
    <dbReference type="NCBI Taxonomy" id="370345"/>
    <lineage>
        <taxon>Eukaryota</taxon>
        <taxon>Metazoa</taxon>
        <taxon>Spiralia</taxon>
        <taxon>Lophotrochozoa</taxon>
        <taxon>Mollusca</taxon>
        <taxon>Gastropoda</taxon>
        <taxon>Caenogastropoda</taxon>
        <taxon>Sorbeoconcha</taxon>
        <taxon>Cerithioidea</taxon>
        <taxon>Batillariidae</taxon>
        <taxon>Batillaria</taxon>
    </lineage>
</organism>
<dbReference type="InterPro" id="IPR008146">
    <property type="entry name" value="Gln_synth_cat_dom"/>
</dbReference>
<evidence type="ECO:0000256" key="5">
    <source>
        <dbReference type="ARBA" id="ARBA00042675"/>
    </source>
</evidence>
<protein>
    <recommendedName>
        <fullName evidence="4">Lengsin</fullName>
    </recommendedName>
    <alternativeName>
        <fullName evidence="5">Glutamate-ammonia ligase domain-containing protein 1</fullName>
    </alternativeName>
</protein>
<comment type="similarity">
    <text evidence="1 6 7">Belongs to the glutamine synthetase family.</text>
</comment>
<dbReference type="SMART" id="SM01230">
    <property type="entry name" value="Gln-synt_C"/>
    <property type="match status" value="1"/>
</dbReference>
<evidence type="ECO:0000256" key="3">
    <source>
        <dbReference type="ARBA" id="ARBA00038790"/>
    </source>
</evidence>
<proteinExistence type="inferred from homology"/>
<evidence type="ECO:0000256" key="2">
    <source>
        <dbReference type="ARBA" id="ARBA00037583"/>
    </source>
</evidence>
<accession>A0ABD0LUJ1</accession>
<dbReference type="Pfam" id="PF00120">
    <property type="entry name" value="Gln-synt_C"/>
    <property type="match status" value="1"/>
</dbReference>
<comment type="caution">
    <text evidence="9">The sequence shown here is derived from an EMBL/GenBank/DDBJ whole genome shotgun (WGS) entry which is preliminary data.</text>
</comment>
<evidence type="ECO:0000256" key="4">
    <source>
        <dbReference type="ARBA" id="ARBA00039404"/>
    </source>
</evidence>
<dbReference type="PANTHER" id="PTHR43407:SF1">
    <property type="entry name" value="LENGSIN"/>
    <property type="match status" value="1"/>
</dbReference>
<dbReference type="InterPro" id="IPR014746">
    <property type="entry name" value="Gln_synth/guanido_kin_cat_dom"/>
</dbReference>
<evidence type="ECO:0000256" key="6">
    <source>
        <dbReference type="PROSITE-ProRule" id="PRU01331"/>
    </source>
</evidence>
<dbReference type="PANTHER" id="PTHR43407">
    <property type="entry name" value="GLUTAMINE SYNTHETASE"/>
    <property type="match status" value="1"/>
</dbReference>
<comment type="function">
    <text evidence="2">May act as a component of the cytoskeleton or as a chaperone for the reorganization of intermediate filament proteins during terminal differentiation in the lens. Does not seem to have enzymatic activity.</text>
</comment>
<dbReference type="SUPFAM" id="SSF55931">
    <property type="entry name" value="Glutamine synthetase/guanido kinase"/>
    <property type="match status" value="1"/>
</dbReference>
<name>A0ABD0LUJ1_9CAEN</name>
<dbReference type="Gene3D" id="3.10.20.70">
    <property type="entry name" value="Glutamine synthetase, N-terminal domain"/>
    <property type="match status" value="1"/>
</dbReference>
<evidence type="ECO:0000259" key="8">
    <source>
        <dbReference type="PROSITE" id="PS51987"/>
    </source>
</evidence>
<dbReference type="Proteomes" id="UP001519460">
    <property type="component" value="Unassembled WGS sequence"/>
</dbReference>
<gene>
    <name evidence="9" type="ORF">BaRGS_00005534</name>
</gene>
<evidence type="ECO:0000256" key="7">
    <source>
        <dbReference type="RuleBase" id="RU000384"/>
    </source>
</evidence>
<dbReference type="AlphaFoldDB" id="A0ABD0LUJ1"/>